<dbReference type="PANTHER" id="PTHR33445">
    <property type="entry name" value="ATP SYNTHASE SUBUNIT B', CHLOROPLASTIC"/>
    <property type="match status" value="1"/>
</dbReference>
<dbReference type="HOGENOM" id="CLU_079215_4_5_6"/>
<evidence type="ECO:0000256" key="9">
    <source>
        <dbReference type="ARBA" id="ARBA00023065"/>
    </source>
</evidence>
<evidence type="ECO:0000313" key="19">
    <source>
        <dbReference type="EMBL" id="AJD50064.1"/>
    </source>
</evidence>
<dbReference type="CDD" id="cd06503">
    <property type="entry name" value="ATP-synt_Fo_b"/>
    <property type="match status" value="1"/>
</dbReference>
<keyword evidence="8 16" id="KW-1133">Transmembrane helix</keyword>
<proteinExistence type="inferred from homology"/>
<dbReference type="PANTHER" id="PTHR33445:SF1">
    <property type="entry name" value="ATP SYNTHASE SUBUNIT B"/>
    <property type="match status" value="1"/>
</dbReference>
<comment type="function">
    <text evidence="13">Component of the F(0) channel, it forms part of the peripheral stalk, linking F(1) to F(0). The b'-subunit is a diverged and duplicated form of b found in plants and photosynthetic bacteria.</text>
</comment>
<comment type="function">
    <text evidence="12 16">F(1)F(0) ATP synthase produces ATP from ADP in the presence of a proton or sodium gradient. F-type ATPases consist of two structural domains, F(1) containing the extramembraneous catalytic core and F(0) containing the membrane proton channel, linked together by a central stalk and a peripheral stalk. During catalysis, ATP synthesis in the catalytic domain of F(1) is coupled via a rotary mechanism of the central stalk subunits to proton translocation.</text>
</comment>
<evidence type="ECO:0000256" key="13">
    <source>
        <dbReference type="ARBA" id="ARBA00025614"/>
    </source>
</evidence>
<evidence type="ECO:0000256" key="8">
    <source>
        <dbReference type="ARBA" id="ARBA00022989"/>
    </source>
</evidence>
<evidence type="ECO:0000256" key="1">
    <source>
        <dbReference type="ARBA" id="ARBA00005513"/>
    </source>
</evidence>
<protein>
    <recommendedName>
        <fullName evidence="16">ATP synthase subunit b</fullName>
    </recommendedName>
    <alternativeName>
        <fullName evidence="16">ATP synthase F(0) sector subunit b</fullName>
    </alternativeName>
    <alternativeName>
        <fullName evidence="16">ATPase subunit I</fullName>
    </alternativeName>
    <alternativeName>
        <fullName evidence="16">F-type ATPase subunit b</fullName>
        <shortName evidence="16">F-ATPase subunit b</shortName>
    </alternativeName>
</protein>
<dbReference type="InterPro" id="IPR002146">
    <property type="entry name" value="ATP_synth_b/b'su_bac/chlpt"/>
</dbReference>
<evidence type="ECO:0000256" key="4">
    <source>
        <dbReference type="ARBA" id="ARBA00022519"/>
    </source>
</evidence>
<dbReference type="InterPro" id="IPR028987">
    <property type="entry name" value="ATP_synth_B-like_membr_sf"/>
</dbReference>
<dbReference type="GO" id="GO:0005886">
    <property type="term" value="C:plasma membrane"/>
    <property type="evidence" value="ECO:0007669"/>
    <property type="project" value="UniProtKB-SubCell"/>
</dbReference>
<evidence type="ECO:0000256" key="7">
    <source>
        <dbReference type="ARBA" id="ARBA00022781"/>
    </source>
</evidence>
<evidence type="ECO:0000256" key="16">
    <source>
        <dbReference type="HAMAP-Rule" id="MF_01398"/>
    </source>
</evidence>
<keyword evidence="9 16" id="KW-0406">Ion transport</keyword>
<dbReference type="AlphaFoldDB" id="A0A0B4XNX5"/>
<keyword evidence="7 16" id="KW-0375">Hydrogen ion transport</keyword>
<dbReference type="Gene3D" id="1.20.5.620">
    <property type="entry name" value="F1F0 ATP synthase subunit B, membrane domain"/>
    <property type="match status" value="1"/>
</dbReference>
<dbReference type="NCBIfam" id="NF004413">
    <property type="entry name" value="PRK05759.1-4"/>
    <property type="match status" value="1"/>
</dbReference>
<dbReference type="Proteomes" id="UP000006764">
    <property type="component" value="Chromosome"/>
</dbReference>
<keyword evidence="11 16" id="KW-0066">ATP synthesis</keyword>
<dbReference type="GO" id="GO:0045259">
    <property type="term" value="C:proton-transporting ATP synthase complex"/>
    <property type="evidence" value="ECO:0007669"/>
    <property type="project" value="UniProtKB-KW"/>
</dbReference>
<keyword evidence="2 16" id="KW-0813">Transport</keyword>
<dbReference type="InterPro" id="IPR050059">
    <property type="entry name" value="ATP_synthase_B_chain"/>
</dbReference>
<evidence type="ECO:0000256" key="14">
    <source>
        <dbReference type="ARBA" id="ARBA00026054"/>
    </source>
</evidence>
<dbReference type="GO" id="GO:0012505">
    <property type="term" value="C:endomembrane system"/>
    <property type="evidence" value="ECO:0007669"/>
    <property type="project" value="UniProtKB-SubCell"/>
</dbReference>
<dbReference type="InterPro" id="IPR005864">
    <property type="entry name" value="ATP_synth_F0_bsu_bac"/>
</dbReference>
<accession>A0A0B4XNX5</accession>
<comment type="subcellular location">
    <subcellularLocation>
        <location evidence="16">Cell membrane</location>
        <topology evidence="16">Single-pass membrane protein</topology>
    </subcellularLocation>
    <subcellularLocation>
        <location evidence="15">Endomembrane system</location>
        <topology evidence="15">Single-pass membrane protein</topology>
    </subcellularLocation>
</comment>
<evidence type="ECO:0000256" key="11">
    <source>
        <dbReference type="ARBA" id="ARBA00023310"/>
    </source>
</evidence>
<keyword evidence="5 16" id="KW-0138">CF(0)</keyword>
<keyword evidence="3 16" id="KW-1003">Cell membrane</keyword>
<comment type="similarity">
    <text evidence="1 16 17">Belongs to the ATPase B chain family.</text>
</comment>
<evidence type="ECO:0000256" key="17">
    <source>
        <dbReference type="RuleBase" id="RU003848"/>
    </source>
</evidence>
<evidence type="ECO:0000256" key="6">
    <source>
        <dbReference type="ARBA" id="ARBA00022692"/>
    </source>
</evidence>
<dbReference type="STRING" id="391936.S7S_18260"/>
<comment type="subunit">
    <text evidence="16">F-type ATPases have 2 components, F(1) - the catalytic core - and F(0) - the membrane proton channel. F(1) has five subunits: alpha(3), beta(3), gamma(1), delta(1), epsilon(1). F(0) has three main subunits: a(1), b(2) and c(10-14). The alpha and beta chains form an alternating ring which encloses part of the gamma chain. F(1) is attached to F(0) by a central stalk formed by the gamma and epsilon chains, while a peripheral stalk is formed by the delta and b chains.</text>
</comment>
<evidence type="ECO:0000313" key="20">
    <source>
        <dbReference type="Proteomes" id="UP000006764"/>
    </source>
</evidence>
<dbReference type="Pfam" id="PF00430">
    <property type="entry name" value="ATP-synt_B"/>
    <property type="match status" value="1"/>
</dbReference>
<organism evidence="19 20">
    <name type="scientific">Isoalcanivorax pacificus W11-5</name>
    <dbReference type="NCBI Taxonomy" id="391936"/>
    <lineage>
        <taxon>Bacteria</taxon>
        <taxon>Pseudomonadati</taxon>
        <taxon>Pseudomonadota</taxon>
        <taxon>Gammaproteobacteria</taxon>
        <taxon>Oceanospirillales</taxon>
        <taxon>Alcanivoracaceae</taxon>
        <taxon>Isoalcanivorax</taxon>
    </lineage>
</organism>
<evidence type="ECO:0000256" key="2">
    <source>
        <dbReference type="ARBA" id="ARBA00022448"/>
    </source>
</evidence>
<feature type="coiled-coil region" evidence="18">
    <location>
        <begin position="51"/>
        <end position="130"/>
    </location>
</feature>
<name>A0A0B4XNX5_9GAMM</name>
<dbReference type="GO" id="GO:0046961">
    <property type="term" value="F:proton-transporting ATPase activity, rotational mechanism"/>
    <property type="evidence" value="ECO:0007669"/>
    <property type="project" value="TreeGrafter"/>
</dbReference>
<evidence type="ECO:0000256" key="18">
    <source>
        <dbReference type="SAM" id="Coils"/>
    </source>
</evidence>
<dbReference type="RefSeq" id="WP_008734513.1">
    <property type="nucleotide sequence ID" value="NZ_CP004387.1"/>
</dbReference>
<keyword evidence="20" id="KW-1185">Reference proteome</keyword>
<dbReference type="OrthoDB" id="9788020at2"/>
<feature type="transmembrane region" description="Helical" evidence="16">
    <location>
        <begin position="6"/>
        <end position="26"/>
    </location>
</feature>
<dbReference type="NCBIfam" id="TIGR01144">
    <property type="entry name" value="ATP_synt_b"/>
    <property type="match status" value="1"/>
</dbReference>
<sequence>MNINATLLGQVVWFALFVWFCMKFVWPPIMGALTERKQKIADGLSAADRAARDLELAQAKASSNLHEAKEKAAEIIEAANRRANQILEEAKVNAKAEGDRLVAKAQAEIEQEVNQAREQLRKEVSALALKGAEQVLGAEVNQDAHKQLLAQLAAEL</sequence>
<keyword evidence="4" id="KW-0997">Cell inner membrane</keyword>
<dbReference type="GO" id="GO:0046933">
    <property type="term" value="F:proton-transporting ATP synthase activity, rotational mechanism"/>
    <property type="evidence" value="ECO:0007669"/>
    <property type="project" value="UniProtKB-UniRule"/>
</dbReference>
<keyword evidence="6 16" id="KW-0812">Transmembrane</keyword>
<dbReference type="FunFam" id="1.20.5.620:FF:000001">
    <property type="entry name" value="ATP synthase subunit b"/>
    <property type="match status" value="1"/>
</dbReference>
<evidence type="ECO:0000256" key="3">
    <source>
        <dbReference type="ARBA" id="ARBA00022475"/>
    </source>
</evidence>
<evidence type="ECO:0000256" key="12">
    <source>
        <dbReference type="ARBA" id="ARBA00025198"/>
    </source>
</evidence>
<keyword evidence="18" id="KW-0175">Coiled coil</keyword>
<evidence type="ECO:0000256" key="5">
    <source>
        <dbReference type="ARBA" id="ARBA00022547"/>
    </source>
</evidence>
<evidence type="ECO:0000256" key="10">
    <source>
        <dbReference type="ARBA" id="ARBA00023136"/>
    </source>
</evidence>
<dbReference type="EMBL" id="CP004387">
    <property type="protein sequence ID" value="AJD50064.1"/>
    <property type="molecule type" value="Genomic_DNA"/>
</dbReference>
<reference evidence="19 20" key="1">
    <citation type="journal article" date="2012" name="J. Bacteriol.">
        <title>Genome sequence of an alkane-degrading bacterium, Alcanivorax pacificus type strain W11-5, isolated from deep sea sediment.</title>
        <authorList>
            <person name="Lai Q."/>
            <person name="Shao Z."/>
        </authorList>
    </citation>
    <scope>NUCLEOTIDE SEQUENCE [LARGE SCALE GENOMIC DNA]</scope>
    <source>
        <strain evidence="19 20">W11-5</strain>
    </source>
</reference>
<dbReference type="HAMAP" id="MF_01398">
    <property type="entry name" value="ATP_synth_b_bprime"/>
    <property type="match status" value="1"/>
</dbReference>
<comment type="subunit">
    <text evidence="14">F-type ATPases have 2 components, F(1) - the catalytic core - and F(0) - the membrane proton channel. F(1) has five subunits: alpha(3), beta(3), gamma(1), delta(1), epsilon(1). F(0) has four main subunits: a(1), b(2) and c(10-14). The alpha and beta chains form an alternating ring which encloses part of the gamma chain. F(1) is attached to F(0) by a central stalk formed by the gamma and epsilon chains, while a peripheral stalk is formed by the delta and b chains.</text>
</comment>
<dbReference type="NCBIfam" id="NF004411">
    <property type="entry name" value="PRK05759.1-2"/>
    <property type="match status" value="1"/>
</dbReference>
<gene>
    <name evidence="16" type="primary">atpF</name>
    <name evidence="19" type="ORF">S7S_18260</name>
</gene>
<keyword evidence="10 16" id="KW-0472">Membrane</keyword>
<dbReference type="SUPFAM" id="SSF81573">
    <property type="entry name" value="F1F0 ATP synthase subunit B, membrane domain"/>
    <property type="match status" value="1"/>
</dbReference>
<evidence type="ECO:0000256" key="15">
    <source>
        <dbReference type="ARBA" id="ARBA00037847"/>
    </source>
</evidence>
<dbReference type="KEGG" id="apac:S7S_18260"/>